<dbReference type="SMART" id="SM00248">
    <property type="entry name" value="ANK"/>
    <property type="match status" value="4"/>
</dbReference>
<dbReference type="InterPro" id="IPR000719">
    <property type="entry name" value="Prot_kinase_dom"/>
</dbReference>
<feature type="compositionally biased region" description="Basic and acidic residues" evidence="5">
    <location>
        <begin position="151"/>
        <end position="160"/>
    </location>
</feature>
<proteinExistence type="predicted"/>
<dbReference type="InterPro" id="IPR002110">
    <property type="entry name" value="Ankyrin_rpt"/>
</dbReference>
<dbReference type="CDD" id="cd00180">
    <property type="entry name" value="PKc"/>
    <property type="match status" value="1"/>
</dbReference>
<dbReference type="PANTHER" id="PTHR24171:SF9">
    <property type="entry name" value="ANKYRIN REPEAT DOMAIN-CONTAINING PROTEIN 39"/>
    <property type="match status" value="1"/>
</dbReference>
<name>A0A6S7IMC6_PARCT</name>
<dbReference type="GO" id="GO:0005524">
    <property type="term" value="F:ATP binding"/>
    <property type="evidence" value="ECO:0007669"/>
    <property type="project" value="UniProtKB-UniRule"/>
</dbReference>
<dbReference type="OrthoDB" id="10254927at2759"/>
<dbReference type="SUPFAM" id="SSF56112">
    <property type="entry name" value="Protein kinase-like (PK-like)"/>
    <property type="match status" value="1"/>
</dbReference>
<comment type="caution">
    <text evidence="6">The sequence shown here is derived from an EMBL/GenBank/DDBJ whole genome shotgun (WGS) entry which is preliminary data.</text>
</comment>
<dbReference type="PROSITE" id="PS50011">
    <property type="entry name" value="PROTEIN_KINASE_DOM"/>
    <property type="match status" value="1"/>
</dbReference>
<dbReference type="InterPro" id="IPR036770">
    <property type="entry name" value="Ankyrin_rpt-contain_sf"/>
</dbReference>
<accession>A0A6S7IMC6</accession>
<dbReference type="Proteomes" id="UP001152795">
    <property type="component" value="Unassembled WGS sequence"/>
</dbReference>
<keyword evidence="2" id="KW-0547">Nucleotide-binding</keyword>
<dbReference type="PROSITE" id="PS50088">
    <property type="entry name" value="ANK_REPEAT"/>
    <property type="match status" value="2"/>
</dbReference>
<keyword evidence="6" id="KW-0418">Kinase</keyword>
<dbReference type="InterPro" id="IPR008271">
    <property type="entry name" value="Ser/Thr_kinase_AS"/>
</dbReference>
<dbReference type="Pfam" id="PF00069">
    <property type="entry name" value="Pkinase"/>
    <property type="match status" value="1"/>
</dbReference>
<evidence type="ECO:0000256" key="5">
    <source>
        <dbReference type="SAM" id="MobiDB-lite"/>
    </source>
</evidence>
<dbReference type="SMART" id="SM00220">
    <property type="entry name" value="S_TKc"/>
    <property type="match status" value="1"/>
</dbReference>
<feature type="non-terminal residue" evidence="6">
    <location>
        <position position="1"/>
    </location>
</feature>
<gene>
    <name evidence="6" type="ORF">PACLA_8A047058</name>
</gene>
<evidence type="ECO:0000256" key="1">
    <source>
        <dbReference type="ARBA" id="ARBA00022737"/>
    </source>
</evidence>
<dbReference type="SUPFAM" id="SSF48403">
    <property type="entry name" value="Ankyrin repeat"/>
    <property type="match status" value="1"/>
</dbReference>
<keyword evidence="1" id="KW-0677">Repeat</keyword>
<feature type="region of interest" description="Disordered" evidence="5">
    <location>
        <begin position="149"/>
        <end position="185"/>
    </location>
</feature>
<dbReference type="Pfam" id="PF12796">
    <property type="entry name" value="Ank_2"/>
    <property type="match status" value="2"/>
</dbReference>
<dbReference type="EMBL" id="CACRXK020009718">
    <property type="protein sequence ID" value="CAB4017820.1"/>
    <property type="molecule type" value="Genomic_DNA"/>
</dbReference>
<keyword evidence="3" id="KW-0067">ATP-binding</keyword>
<evidence type="ECO:0000256" key="2">
    <source>
        <dbReference type="ARBA" id="ARBA00022741"/>
    </source>
</evidence>
<protein>
    <submittedName>
        <fullName evidence="6">Serine threonine- kinase endoribonuclease IRE1</fullName>
    </submittedName>
</protein>
<dbReference type="PROSITE" id="PS00107">
    <property type="entry name" value="PROTEIN_KINASE_ATP"/>
    <property type="match status" value="1"/>
</dbReference>
<evidence type="ECO:0000256" key="4">
    <source>
        <dbReference type="ARBA" id="ARBA00023043"/>
    </source>
</evidence>
<dbReference type="PANTHER" id="PTHR24171">
    <property type="entry name" value="ANKYRIN REPEAT DOMAIN-CONTAINING PROTEIN 39-RELATED"/>
    <property type="match status" value="1"/>
</dbReference>
<evidence type="ECO:0000313" key="6">
    <source>
        <dbReference type="EMBL" id="CAB4017820.1"/>
    </source>
</evidence>
<dbReference type="Gene3D" id="1.10.510.10">
    <property type="entry name" value="Transferase(Phosphotransferase) domain 1"/>
    <property type="match status" value="1"/>
</dbReference>
<dbReference type="AlphaFoldDB" id="A0A6S7IMC6"/>
<evidence type="ECO:0000313" key="7">
    <source>
        <dbReference type="Proteomes" id="UP001152795"/>
    </source>
</evidence>
<organism evidence="6 7">
    <name type="scientific">Paramuricea clavata</name>
    <name type="common">Red gorgonian</name>
    <name type="synonym">Violescent sea-whip</name>
    <dbReference type="NCBI Taxonomy" id="317549"/>
    <lineage>
        <taxon>Eukaryota</taxon>
        <taxon>Metazoa</taxon>
        <taxon>Cnidaria</taxon>
        <taxon>Anthozoa</taxon>
        <taxon>Octocorallia</taxon>
        <taxon>Malacalcyonacea</taxon>
        <taxon>Plexauridae</taxon>
        <taxon>Paramuricea</taxon>
    </lineage>
</organism>
<feature type="compositionally biased region" description="Polar residues" evidence="5">
    <location>
        <begin position="166"/>
        <end position="185"/>
    </location>
</feature>
<sequence>MAQQQKAATAATSANPPAVWQVQNPVQSVAPTILRLTKLNRQSNLPSLRMVQQQKTATAASTANPPALWQVQVVTASRPTILRLTKLNRQVPAVNKVHTKSAPTSPQQMILDYQAFSRLTLQQQLRILDQNPVLQKLFPELHAPNLKKKRDFSVSKDPRPYARLKGQSTSTSAAQPQGQSKARSSISAVTSNANLLVVLRASKAGNFQEVKRFVESGGDVKEKDDNDNTVLHYAACSGSLEIVKYVVERGAEVNCLNVSNTTPLHYGVNCGSLEMVKYLIERGAMVTSEHKQGNWTVLYLACYKGNHLIVDYLLQHGAIKDIDSYDDGQPSPLSVTCIHGHTAVVQTLLKYNVDIRRQEKYICGNDEILNILKLELKKSIKHEEKIQALKAMDGEKMRKVGPPAISFAAQMSFALGKGSFGTCVYVGVMEDGTEVAVKRMVSQAAEPLAQNEIEILSRSAETEPKSPYIVSYRHFLRDNDFMYLILDLCEETLQEHVHSQTDEHIREHGPRMIKEILSGLEFLHGLGILHRDLKPSNVLVDVD</sequence>
<keyword evidence="4" id="KW-0040">ANK repeat</keyword>
<dbReference type="PROSITE" id="PS50297">
    <property type="entry name" value="ANK_REP_REGION"/>
    <property type="match status" value="2"/>
</dbReference>
<dbReference type="Gene3D" id="1.25.40.20">
    <property type="entry name" value="Ankyrin repeat-containing domain"/>
    <property type="match status" value="2"/>
</dbReference>
<keyword evidence="7" id="KW-1185">Reference proteome</keyword>
<dbReference type="GO" id="GO:0004672">
    <property type="term" value="F:protein kinase activity"/>
    <property type="evidence" value="ECO:0007669"/>
    <property type="project" value="InterPro"/>
</dbReference>
<keyword evidence="6" id="KW-0808">Transferase</keyword>
<reference evidence="6" key="1">
    <citation type="submission" date="2020-04" db="EMBL/GenBank/DDBJ databases">
        <authorList>
            <person name="Alioto T."/>
            <person name="Alioto T."/>
            <person name="Gomez Garrido J."/>
        </authorList>
    </citation>
    <scope>NUCLEOTIDE SEQUENCE</scope>
    <source>
        <strain evidence="6">A484AB</strain>
    </source>
</reference>
<dbReference type="InterPro" id="IPR017441">
    <property type="entry name" value="Protein_kinase_ATP_BS"/>
</dbReference>
<dbReference type="PROSITE" id="PS00108">
    <property type="entry name" value="PROTEIN_KINASE_ST"/>
    <property type="match status" value="1"/>
</dbReference>
<dbReference type="InterPro" id="IPR011009">
    <property type="entry name" value="Kinase-like_dom_sf"/>
</dbReference>
<evidence type="ECO:0000256" key="3">
    <source>
        <dbReference type="ARBA" id="ARBA00022840"/>
    </source>
</evidence>